<gene>
    <name evidence="2" type="ORF">HYPSUDRAFT_198264</name>
</gene>
<evidence type="ECO:0000256" key="1">
    <source>
        <dbReference type="SAM" id="MobiDB-lite"/>
    </source>
</evidence>
<sequence>MRTDLGNKRLSHKYDISAARRRAHDRVRPPPALSVPRARLRSGVMIFTSPHRLRPLSPATAATSLPYSVCRSAINIRLYIVPPTPDGHIHEPRCTAVVAAHPPRTASRGPHLRSSHQDLLARLLRINYAPLQTAILVAARNTGECSASVHPLRADDAPAHCSDAASVHSRHSGNTRSRAMRWRPPMPLLTYTHVRSRKKNEGRAVRRDSPIRAAPSARARADAPSAEHAYLPLCATRPTPRRRAPMSAWRPGRSRQQKRARASNGSTSATPRRASRAASARKGILLWIFFPPLRSGAAANRTGADPRKSSIGGPDLG</sequence>
<feature type="compositionally biased region" description="Basic residues" evidence="1">
    <location>
        <begin position="252"/>
        <end position="261"/>
    </location>
</feature>
<feature type="region of interest" description="Disordered" evidence="1">
    <location>
        <begin position="297"/>
        <end position="317"/>
    </location>
</feature>
<accession>A0A0D2LIR0</accession>
<dbReference type="AlphaFoldDB" id="A0A0D2LIR0"/>
<protein>
    <submittedName>
        <fullName evidence="2">Uncharacterized protein</fullName>
    </submittedName>
</protein>
<feature type="compositionally biased region" description="Basic and acidic residues" evidence="1">
    <location>
        <begin position="199"/>
        <end position="210"/>
    </location>
</feature>
<keyword evidence="3" id="KW-1185">Reference proteome</keyword>
<reference evidence="3" key="1">
    <citation type="submission" date="2014-04" db="EMBL/GenBank/DDBJ databases">
        <title>Evolutionary Origins and Diversification of the Mycorrhizal Mutualists.</title>
        <authorList>
            <consortium name="DOE Joint Genome Institute"/>
            <consortium name="Mycorrhizal Genomics Consortium"/>
            <person name="Kohler A."/>
            <person name="Kuo A."/>
            <person name="Nagy L.G."/>
            <person name="Floudas D."/>
            <person name="Copeland A."/>
            <person name="Barry K.W."/>
            <person name="Cichocki N."/>
            <person name="Veneault-Fourrey C."/>
            <person name="LaButti K."/>
            <person name="Lindquist E.A."/>
            <person name="Lipzen A."/>
            <person name="Lundell T."/>
            <person name="Morin E."/>
            <person name="Murat C."/>
            <person name="Riley R."/>
            <person name="Ohm R."/>
            <person name="Sun H."/>
            <person name="Tunlid A."/>
            <person name="Henrissat B."/>
            <person name="Grigoriev I.V."/>
            <person name="Hibbett D.S."/>
            <person name="Martin F."/>
        </authorList>
    </citation>
    <scope>NUCLEOTIDE SEQUENCE [LARGE SCALE GENOMIC DNA]</scope>
    <source>
        <strain evidence="3">FD-334 SS-4</strain>
    </source>
</reference>
<evidence type="ECO:0000313" key="3">
    <source>
        <dbReference type="Proteomes" id="UP000054270"/>
    </source>
</evidence>
<feature type="region of interest" description="Disordered" evidence="1">
    <location>
        <begin position="194"/>
        <end position="277"/>
    </location>
</feature>
<feature type="compositionally biased region" description="Low complexity" evidence="1">
    <location>
        <begin position="211"/>
        <end position="226"/>
    </location>
</feature>
<feature type="compositionally biased region" description="Low complexity" evidence="1">
    <location>
        <begin position="266"/>
        <end position="277"/>
    </location>
</feature>
<organism evidence="2 3">
    <name type="scientific">Hypholoma sublateritium (strain FD-334 SS-4)</name>
    <dbReference type="NCBI Taxonomy" id="945553"/>
    <lineage>
        <taxon>Eukaryota</taxon>
        <taxon>Fungi</taxon>
        <taxon>Dikarya</taxon>
        <taxon>Basidiomycota</taxon>
        <taxon>Agaricomycotina</taxon>
        <taxon>Agaricomycetes</taxon>
        <taxon>Agaricomycetidae</taxon>
        <taxon>Agaricales</taxon>
        <taxon>Agaricineae</taxon>
        <taxon>Strophariaceae</taxon>
        <taxon>Hypholoma</taxon>
    </lineage>
</organism>
<evidence type="ECO:0000313" key="2">
    <source>
        <dbReference type="EMBL" id="KJA27527.1"/>
    </source>
</evidence>
<dbReference type="Proteomes" id="UP000054270">
    <property type="component" value="Unassembled WGS sequence"/>
</dbReference>
<dbReference type="EMBL" id="KN817524">
    <property type="protein sequence ID" value="KJA27527.1"/>
    <property type="molecule type" value="Genomic_DNA"/>
</dbReference>
<name>A0A0D2LIR0_HYPSF</name>
<proteinExistence type="predicted"/>